<dbReference type="Gene3D" id="3.10.310.40">
    <property type="match status" value="1"/>
</dbReference>
<dbReference type="InterPro" id="IPR018164">
    <property type="entry name" value="Ala-tRNA-synth_IIc_N"/>
</dbReference>
<dbReference type="InterPro" id="IPR050058">
    <property type="entry name" value="Ala-tRNA_ligase"/>
</dbReference>
<evidence type="ECO:0000256" key="8">
    <source>
        <dbReference type="ARBA" id="ARBA00022840"/>
    </source>
</evidence>
<feature type="binding site" evidence="12">
    <location>
        <position position="567"/>
    </location>
    <ligand>
        <name>Zn(2+)</name>
        <dbReference type="ChEBI" id="CHEBI:29105"/>
    </ligand>
</feature>
<dbReference type="Pfam" id="PF01411">
    <property type="entry name" value="tRNA-synt_2c"/>
    <property type="match status" value="1"/>
</dbReference>
<protein>
    <recommendedName>
        <fullName evidence="12">Alanine--tRNA ligase</fullName>
        <ecNumber evidence="12">6.1.1.7</ecNumber>
    </recommendedName>
    <alternativeName>
        <fullName evidence="12">Alanyl-tRNA synthetase</fullName>
        <shortName evidence="12">AlaRS</shortName>
    </alternativeName>
</protein>
<dbReference type="Gene3D" id="6.10.250.550">
    <property type="match status" value="1"/>
</dbReference>
<evidence type="ECO:0000256" key="6">
    <source>
        <dbReference type="ARBA" id="ARBA00022741"/>
    </source>
</evidence>
<dbReference type="InterPro" id="IPR023033">
    <property type="entry name" value="Ala_tRNA_ligase_euk/bac"/>
</dbReference>
<feature type="binding site" evidence="12">
    <location>
        <position position="668"/>
    </location>
    <ligand>
        <name>Zn(2+)</name>
        <dbReference type="ChEBI" id="CHEBI:29105"/>
    </ligand>
</feature>
<comment type="similarity">
    <text evidence="2 12">Belongs to the class-II aminoacyl-tRNA synthetase family.</text>
</comment>
<evidence type="ECO:0000256" key="3">
    <source>
        <dbReference type="ARBA" id="ARBA00022555"/>
    </source>
</evidence>
<dbReference type="Proteomes" id="UP000182108">
    <property type="component" value="Unassembled WGS sequence"/>
</dbReference>
<feature type="domain" description="Alanyl-transfer RNA synthetases family profile" evidence="14">
    <location>
        <begin position="1"/>
        <end position="707"/>
    </location>
</feature>
<dbReference type="SMART" id="SM00863">
    <property type="entry name" value="tRNA_SAD"/>
    <property type="match status" value="1"/>
</dbReference>
<dbReference type="InterPro" id="IPR003156">
    <property type="entry name" value="DHHA1_dom"/>
</dbReference>
<keyword evidence="8 12" id="KW-0067">ATP-binding</keyword>
<evidence type="ECO:0000259" key="14">
    <source>
        <dbReference type="PROSITE" id="PS50860"/>
    </source>
</evidence>
<dbReference type="RefSeq" id="WP_055423688.1">
    <property type="nucleotide sequence ID" value="NZ_CYHH01000007.1"/>
</dbReference>
<keyword evidence="13" id="KW-0175">Coiled coil</keyword>
<dbReference type="EMBL" id="CYHH01000007">
    <property type="protein sequence ID" value="CUB07400.1"/>
    <property type="molecule type" value="Genomic_DNA"/>
</dbReference>
<evidence type="ECO:0000256" key="4">
    <source>
        <dbReference type="ARBA" id="ARBA00022598"/>
    </source>
</evidence>
<dbReference type="EC" id="6.1.1.7" evidence="12"/>
<keyword evidence="6 12" id="KW-0547">Nucleotide-binding</keyword>
<comment type="cofactor">
    <cofactor evidence="12">
        <name>Zn(2+)</name>
        <dbReference type="ChEBI" id="CHEBI:29105"/>
    </cofactor>
    <text evidence="12">Binds 1 zinc ion per subunit.</text>
</comment>
<evidence type="ECO:0000256" key="11">
    <source>
        <dbReference type="ARBA" id="ARBA00023146"/>
    </source>
</evidence>
<accession>A0A0K6IW95</accession>
<feature type="binding site" evidence="12">
    <location>
        <position position="664"/>
    </location>
    <ligand>
        <name>Zn(2+)</name>
        <dbReference type="ChEBI" id="CHEBI:29105"/>
    </ligand>
</feature>
<reference evidence="16" key="1">
    <citation type="submission" date="2015-08" db="EMBL/GenBank/DDBJ databases">
        <authorList>
            <person name="Babu N.S."/>
            <person name="Beckwith C.J."/>
            <person name="Beseler K.G."/>
            <person name="Brison A."/>
            <person name="Carone J.V."/>
            <person name="Caskin T.P."/>
            <person name="Diamond M."/>
            <person name="Durham M.E."/>
            <person name="Foxe J.M."/>
            <person name="Go M."/>
            <person name="Henderson B.A."/>
            <person name="Jones I.B."/>
            <person name="McGettigan J.A."/>
            <person name="Micheletti S.J."/>
            <person name="Nasrallah M.E."/>
            <person name="Ortiz D."/>
            <person name="Piller C.R."/>
            <person name="Privatt S.R."/>
            <person name="Schneider S.L."/>
            <person name="Sharp S."/>
            <person name="Smith T.C."/>
            <person name="Stanton J.D."/>
            <person name="Ullery H.E."/>
            <person name="Wilson R.J."/>
            <person name="Serrano M.G."/>
            <person name="Buck G."/>
            <person name="Lee V."/>
            <person name="Wang Y."/>
            <person name="Carvalho R."/>
            <person name="Voegtly L."/>
            <person name="Shi R."/>
            <person name="Duckworth R."/>
            <person name="Johnson A."/>
            <person name="Loviza R."/>
            <person name="Walstead R."/>
            <person name="Shah Z."/>
            <person name="Kiflezghi M."/>
            <person name="Wade K."/>
            <person name="Ball S.L."/>
            <person name="Bradley K.W."/>
            <person name="Asai D.J."/>
            <person name="Bowman C.A."/>
            <person name="Russell D.A."/>
            <person name="Pope W.H."/>
            <person name="Jacobs-Sera D."/>
            <person name="Hendrix R.W."/>
            <person name="Hatfull G.F."/>
        </authorList>
    </citation>
    <scope>NUCLEOTIDE SEQUENCE [LARGE SCALE GENOMIC DNA]</scope>
    <source>
        <strain evidence="16">JCM 19170</strain>
    </source>
</reference>
<comment type="domain">
    <text evidence="12">Consists of three domains; the N-terminal catalytic domain, the editing domain and the C-terminal C-Ala domain. The editing domain removes incorrectly charged amino acids, while the C-Ala domain, along with tRNA(Ala), serves as a bridge to cooperatively bring together the editing and aminoacylation centers thus stimulating deacylation of misacylated tRNAs.</text>
</comment>
<dbReference type="FunFam" id="2.40.30.130:FF:000001">
    <property type="entry name" value="Alanine--tRNA ligase"/>
    <property type="match status" value="1"/>
</dbReference>
<dbReference type="Gene3D" id="2.40.30.130">
    <property type="match status" value="1"/>
</dbReference>
<dbReference type="SUPFAM" id="SSF55186">
    <property type="entry name" value="ThrRS/AlaRS common domain"/>
    <property type="match status" value="1"/>
</dbReference>
<dbReference type="PRINTS" id="PR00980">
    <property type="entry name" value="TRNASYNTHALA"/>
</dbReference>
<feature type="coiled-coil region" evidence="13">
    <location>
        <begin position="730"/>
        <end position="757"/>
    </location>
</feature>
<keyword evidence="3 12" id="KW-0820">tRNA-binding</keyword>
<dbReference type="NCBIfam" id="TIGR00344">
    <property type="entry name" value="alaS"/>
    <property type="match status" value="1"/>
</dbReference>
<dbReference type="CDD" id="cd00673">
    <property type="entry name" value="AlaRS_core"/>
    <property type="match status" value="1"/>
</dbReference>
<keyword evidence="4 12" id="KW-0436">Ligase</keyword>
<dbReference type="Gene3D" id="3.30.980.10">
    <property type="entry name" value="Threonyl-trna Synthetase, Chain A, domain 2"/>
    <property type="match status" value="1"/>
</dbReference>
<dbReference type="PANTHER" id="PTHR11777">
    <property type="entry name" value="ALANYL-TRNA SYNTHETASE"/>
    <property type="match status" value="1"/>
</dbReference>
<dbReference type="Gene3D" id="3.30.54.20">
    <property type="match status" value="1"/>
</dbReference>
<dbReference type="GO" id="GO:0004813">
    <property type="term" value="F:alanine-tRNA ligase activity"/>
    <property type="evidence" value="ECO:0007669"/>
    <property type="project" value="UniProtKB-UniRule"/>
</dbReference>
<sequence>MKTSDIRKTFLDFFASKGHTIVPSSSLVPQGDPTLLFTNAGMNQFKNVFLGLEERPYKRATTAQKCVRAGGKHNDLENVGYTARHHTFFEMLGNFSFGDYFKREAIAYAWELLTEVFKLPPERLWVTVYAEDDEAYRLWAEEIGVPRERIVRIGDNKGARYASDNFWMMGDTGPCGPCTEIFYDHGPEVPGGPPGSPDEDGDRYIEIWNLVFMQYNRDEQGEMHPLPKPSVDTGMGLERIAAVLQGVHSNYEIDLFQRLITAAMELTGCADRDQPSLKVLADHIRAASFLIADGVIPGNEGRGYVLRRIIRRAIRHGWKLGVRAPFFYRLVPALVAEMGEAYPELVARQAVIEATLKQEEERFFGTIEHGMSLLEAVIAQMQANGQSGLDGEIAFKLHDTYGFPLDLTADVLRERGFTVDVAGFDAAMARQKAMARAAGKFKMQAVLEYEGPTTRFEGYETLEDEGEIVALYRDGAPVEELAEGEEGVVVLDRTPFYAESGGQAGDRGELRAPEGIFAVEDTQKIQAEVFGHYGVVRTGRLALGQRVRARVDAEARAATARHHSATHLLHKALREVLGPHVEQKGSLVDADRLRFDFAHPQPLSQEEIERIEWLVNREVLANVPTRAEVMPLEAAKASGAVMLFGEKYGETVRVLTIGSSKELCGGTHVTRTGDIGLVKIVAESAIAAGVRRIEAVAGEVALRWVQGMDRSLGRLAQALKVAREEVPTRVEALLEQVKEAGRERARLVQRLAQAEAVALAAAAETAGEAKLLVRRVEADSPETLRELADALRSRLPKAAVLLGAVIEGKAVVLAAVSKEVTSRLKAGDWVKVAAEAMGARGGGRPELAQAGGGDAAKLDEALAQGKAWALERLKH</sequence>
<evidence type="ECO:0000313" key="15">
    <source>
        <dbReference type="EMBL" id="CUB07400.1"/>
    </source>
</evidence>
<dbReference type="InterPro" id="IPR009000">
    <property type="entry name" value="Transl_B-barrel_sf"/>
</dbReference>
<dbReference type="FunFam" id="3.30.54.20:FF:000001">
    <property type="entry name" value="Alanine--tRNA ligase"/>
    <property type="match status" value="1"/>
</dbReference>
<organism evidence="15 16">
    <name type="scientific">Tepidiphilus thermophilus</name>
    <dbReference type="NCBI Taxonomy" id="876478"/>
    <lineage>
        <taxon>Bacteria</taxon>
        <taxon>Pseudomonadati</taxon>
        <taxon>Pseudomonadota</taxon>
        <taxon>Hydrogenophilia</taxon>
        <taxon>Hydrogenophilales</taxon>
        <taxon>Hydrogenophilaceae</taxon>
        <taxon>Tepidiphilus</taxon>
    </lineage>
</organism>
<dbReference type="GO" id="GO:0002161">
    <property type="term" value="F:aminoacyl-tRNA deacylase activity"/>
    <property type="evidence" value="ECO:0007669"/>
    <property type="project" value="TreeGrafter"/>
</dbReference>
<keyword evidence="10 12" id="KW-0648">Protein biosynthesis</keyword>
<dbReference type="GO" id="GO:0000049">
    <property type="term" value="F:tRNA binding"/>
    <property type="evidence" value="ECO:0007669"/>
    <property type="project" value="UniProtKB-KW"/>
</dbReference>
<evidence type="ECO:0000256" key="7">
    <source>
        <dbReference type="ARBA" id="ARBA00022833"/>
    </source>
</evidence>
<dbReference type="GO" id="GO:0006419">
    <property type="term" value="P:alanyl-tRNA aminoacylation"/>
    <property type="evidence" value="ECO:0007669"/>
    <property type="project" value="UniProtKB-UniRule"/>
</dbReference>
<feature type="binding site" evidence="12">
    <location>
        <position position="563"/>
    </location>
    <ligand>
        <name>Zn(2+)</name>
        <dbReference type="ChEBI" id="CHEBI:29105"/>
    </ligand>
</feature>
<dbReference type="SUPFAM" id="SSF55681">
    <property type="entry name" value="Class II aaRS and biotin synthetases"/>
    <property type="match status" value="1"/>
</dbReference>
<keyword evidence="7 12" id="KW-0862">Zinc</keyword>
<evidence type="ECO:0000256" key="9">
    <source>
        <dbReference type="ARBA" id="ARBA00022884"/>
    </source>
</evidence>
<dbReference type="GO" id="GO:0045892">
    <property type="term" value="P:negative regulation of DNA-templated transcription"/>
    <property type="evidence" value="ECO:0007669"/>
    <property type="project" value="TreeGrafter"/>
</dbReference>
<keyword evidence="9 12" id="KW-0694">RNA-binding</keyword>
<name>A0A0K6IW95_9PROT</name>
<dbReference type="Gene3D" id="3.30.930.10">
    <property type="entry name" value="Bira Bifunctional Protein, Domain 2"/>
    <property type="match status" value="1"/>
</dbReference>
<dbReference type="FunFam" id="3.10.310.40:FF:000001">
    <property type="entry name" value="Alanine--tRNA ligase"/>
    <property type="match status" value="1"/>
</dbReference>
<dbReference type="Pfam" id="PF02272">
    <property type="entry name" value="DHHA1"/>
    <property type="match status" value="1"/>
</dbReference>
<dbReference type="AlphaFoldDB" id="A0A0K6IW95"/>
<dbReference type="GO" id="GO:0005829">
    <property type="term" value="C:cytosol"/>
    <property type="evidence" value="ECO:0007669"/>
    <property type="project" value="TreeGrafter"/>
</dbReference>
<proteinExistence type="inferred from homology"/>
<dbReference type="GO" id="GO:0008270">
    <property type="term" value="F:zinc ion binding"/>
    <property type="evidence" value="ECO:0007669"/>
    <property type="project" value="UniProtKB-UniRule"/>
</dbReference>
<keyword evidence="11 12" id="KW-0030">Aminoacyl-tRNA synthetase</keyword>
<keyword evidence="12" id="KW-0963">Cytoplasm</keyword>
<evidence type="ECO:0000313" key="16">
    <source>
        <dbReference type="Proteomes" id="UP000182108"/>
    </source>
</evidence>
<keyword evidence="5 12" id="KW-0479">Metal-binding</keyword>
<dbReference type="SUPFAM" id="SSF50447">
    <property type="entry name" value="Translation proteins"/>
    <property type="match status" value="1"/>
</dbReference>
<dbReference type="HAMAP" id="MF_00036_B">
    <property type="entry name" value="Ala_tRNA_synth_B"/>
    <property type="match status" value="1"/>
</dbReference>
<comment type="subcellular location">
    <subcellularLocation>
        <location evidence="1 12">Cytoplasm</location>
    </subcellularLocation>
</comment>
<dbReference type="Pfam" id="PF07973">
    <property type="entry name" value="tRNA_SAD"/>
    <property type="match status" value="1"/>
</dbReference>
<dbReference type="InterPro" id="IPR018162">
    <property type="entry name" value="Ala-tRNA-ligase_IIc_anticod-bd"/>
</dbReference>
<comment type="catalytic activity">
    <reaction evidence="12">
        <text>tRNA(Ala) + L-alanine + ATP = L-alanyl-tRNA(Ala) + AMP + diphosphate</text>
        <dbReference type="Rhea" id="RHEA:12540"/>
        <dbReference type="Rhea" id="RHEA-COMP:9657"/>
        <dbReference type="Rhea" id="RHEA-COMP:9923"/>
        <dbReference type="ChEBI" id="CHEBI:30616"/>
        <dbReference type="ChEBI" id="CHEBI:33019"/>
        <dbReference type="ChEBI" id="CHEBI:57972"/>
        <dbReference type="ChEBI" id="CHEBI:78442"/>
        <dbReference type="ChEBI" id="CHEBI:78497"/>
        <dbReference type="ChEBI" id="CHEBI:456215"/>
        <dbReference type="EC" id="6.1.1.7"/>
    </reaction>
</comment>
<evidence type="ECO:0000256" key="12">
    <source>
        <dbReference type="HAMAP-Rule" id="MF_00036"/>
    </source>
</evidence>
<dbReference type="InterPro" id="IPR002318">
    <property type="entry name" value="Ala-tRNA-lgiase_IIc"/>
</dbReference>
<dbReference type="OrthoDB" id="5287137at2"/>
<evidence type="ECO:0000256" key="13">
    <source>
        <dbReference type="SAM" id="Coils"/>
    </source>
</evidence>
<evidence type="ECO:0000256" key="2">
    <source>
        <dbReference type="ARBA" id="ARBA00008226"/>
    </source>
</evidence>
<dbReference type="GO" id="GO:0005524">
    <property type="term" value="F:ATP binding"/>
    <property type="evidence" value="ECO:0007669"/>
    <property type="project" value="UniProtKB-UniRule"/>
</dbReference>
<dbReference type="PANTHER" id="PTHR11777:SF9">
    <property type="entry name" value="ALANINE--TRNA LIGASE, CYTOPLASMIC"/>
    <property type="match status" value="1"/>
</dbReference>
<dbReference type="InterPro" id="IPR012947">
    <property type="entry name" value="tRNA_SAD"/>
</dbReference>
<keyword evidence="16" id="KW-1185">Reference proteome</keyword>
<dbReference type="FunFam" id="3.30.980.10:FF:000004">
    <property type="entry name" value="Alanine--tRNA ligase, cytoplasmic"/>
    <property type="match status" value="1"/>
</dbReference>
<dbReference type="InterPro" id="IPR018163">
    <property type="entry name" value="Thr/Ala-tRNA-synth_IIc_edit"/>
</dbReference>
<evidence type="ECO:0000256" key="10">
    <source>
        <dbReference type="ARBA" id="ARBA00022917"/>
    </source>
</evidence>
<dbReference type="PROSITE" id="PS50860">
    <property type="entry name" value="AA_TRNA_LIGASE_II_ALA"/>
    <property type="match status" value="1"/>
</dbReference>
<dbReference type="InterPro" id="IPR045864">
    <property type="entry name" value="aa-tRNA-synth_II/BPL/LPL"/>
</dbReference>
<evidence type="ECO:0000256" key="5">
    <source>
        <dbReference type="ARBA" id="ARBA00022723"/>
    </source>
</evidence>
<comment type="function">
    <text evidence="12">Catalyzes the attachment of alanine to tRNA(Ala) in a two-step reaction: alanine is first activated by ATP to form Ala-AMP and then transferred to the acceptor end of tRNA(Ala). Also edits incorrectly charged Ser-tRNA(Ala) and Gly-tRNA(Ala) via its editing domain.</text>
</comment>
<dbReference type="InterPro" id="IPR018165">
    <property type="entry name" value="Ala-tRNA-synth_IIc_core"/>
</dbReference>
<dbReference type="SUPFAM" id="SSF101353">
    <property type="entry name" value="Putative anticodon-binding domain of alanyl-tRNA synthetase (AlaRS)"/>
    <property type="match status" value="1"/>
</dbReference>
<evidence type="ECO:0000256" key="1">
    <source>
        <dbReference type="ARBA" id="ARBA00004496"/>
    </source>
</evidence>
<gene>
    <name evidence="12" type="primary">alaS</name>
    <name evidence="15" type="ORF">Ga0061068_10739</name>
</gene>
<dbReference type="FunFam" id="3.30.930.10:FF:000004">
    <property type="entry name" value="Alanine--tRNA ligase"/>
    <property type="match status" value="1"/>
</dbReference>